<gene>
    <name evidence="8" type="ORF">PHYBLDRAFT_151526</name>
</gene>
<comment type="similarity">
    <text evidence="2">Belongs to the SPCS1 family.</text>
</comment>
<evidence type="ECO:0000256" key="1">
    <source>
        <dbReference type="ARBA" id="ARBA00004477"/>
    </source>
</evidence>
<dbReference type="InterPro" id="IPR009542">
    <property type="entry name" value="Spc1/SPCS1"/>
</dbReference>
<reference evidence="9" key="1">
    <citation type="submission" date="2015-06" db="EMBL/GenBank/DDBJ databases">
        <title>Expansion of signal transduction pathways in fungi by whole-genome duplication.</title>
        <authorList>
            <consortium name="DOE Joint Genome Institute"/>
            <person name="Corrochano L.M."/>
            <person name="Kuo A."/>
            <person name="Marcet-Houben M."/>
            <person name="Polaino S."/>
            <person name="Salamov A."/>
            <person name="Villalobos J.M."/>
            <person name="Alvarez M.I."/>
            <person name="Avalos J."/>
            <person name="Benito E.P."/>
            <person name="Benoit I."/>
            <person name="Burger G."/>
            <person name="Camino L.P."/>
            <person name="Canovas D."/>
            <person name="Cerda-Olmedo E."/>
            <person name="Cheng J.-F."/>
            <person name="Dominguez A."/>
            <person name="Elias M."/>
            <person name="Eslava A.P."/>
            <person name="Glaser F."/>
            <person name="Grimwood J."/>
            <person name="Gutierrez G."/>
            <person name="Heitman J."/>
            <person name="Henrissat B."/>
            <person name="Iturriaga E.A."/>
            <person name="Lang B.F."/>
            <person name="Lavin J.L."/>
            <person name="Lee S."/>
            <person name="Li W."/>
            <person name="Lindquist E."/>
            <person name="Lopez-Garcia S."/>
            <person name="Luque E.M."/>
            <person name="Marcos A.T."/>
            <person name="Martin J."/>
            <person name="McCluskey K."/>
            <person name="Medina H.R."/>
            <person name="Miralles-Duran A."/>
            <person name="Miyazaki A."/>
            <person name="Munoz-Torres E."/>
            <person name="Oguiza J.A."/>
            <person name="Ohm R."/>
            <person name="Olmedo M."/>
            <person name="Orejas M."/>
            <person name="Ortiz-Castellanos L."/>
            <person name="Pisabarro A.G."/>
            <person name="Rodriguez-Romero J."/>
            <person name="Ruiz-Herrera J."/>
            <person name="Ruiz-Vazquez R."/>
            <person name="Sanz C."/>
            <person name="Schackwitz W."/>
            <person name="Schmutz J."/>
            <person name="Shahriari M."/>
            <person name="Shelest E."/>
            <person name="Silva-Franco F."/>
            <person name="Soanes D."/>
            <person name="Syed K."/>
            <person name="Tagua V.G."/>
            <person name="Talbot N.J."/>
            <person name="Thon M."/>
            <person name="De vries R.P."/>
            <person name="Wiebenga A."/>
            <person name="Yadav J.S."/>
            <person name="Braun E.L."/>
            <person name="Baker S."/>
            <person name="Garre V."/>
            <person name="Horwitz B."/>
            <person name="Torres-Martinez S."/>
            <person name="Idnurm A."/>
            <person name="Herrera-Estrella A."/>
            <person name="Gabaldon T."/>
            <person name="Grigoriev I.V."/>
        </authorList>
    </citation>
    <scope>NUCLEOTIDE SEQUENCE [LARGE SCALE GENOMIC DNA]</scope>
    <source>
        <strain evidence="9">NRRL 1555(-)</strain>
    </source>
</reference>
<evidence type="ECO:0000256" key="6">
    <source>
        <dbReference type="ARBA" id="ARBA00023136"/>
    </source>
</evidence>
<organism evidence="8 9">
    <name type="scientific">Phycomyces blakesleeanus (strain ATCC 8743b / DSM 1359 / FGSC 10004 / NBRC 33097 / NRRL 1555)</name>
    <dbReference type="NCBI Taxonomy" id="763407"/>
    <lineage>
        <taxon>Eukaryota</taxon>
        <taxon>Fungi</taxon>
        <taxon>Fungi incertae sedis</taxon>
        <taxon>Mucoromycota</taxon>
        <taxon>Mucoromycotina</taxon>
        <taxon>Mucoromycetes</taxon>
        <taxon>Mucorales</taxon>
        <taxon>Phycomycetaceae</taxon>
        <taxon>Phycomyces</taxon>
    </lineage>
</organism>
<evidence type="ECO:0000313" key="8">
    <source>
        <dbReference type="EMBL" id="OAD67272.1"/>
    </source>
</evidence>
<evidence type="ECO:0000256" key="3">
    <source>
        <dbReference type="ARBA" id="ARBA00022692"/>
    </source>
</evidence>
<dbReference type="RefSeq" id="XP_018285312.1">
    <property type="nucleotide sequence ID" value="XM_018432698.1"/>
</dbReference>
<feature type="transmembrane region" description="Helical" evidence="7">
    <location>
        <begin position="22"/>
        <end position="41"/>
    </location>
</feature>
<evidence type="ECO:0000256" key="2">
    <source>
        <dbReference type="ARBA" id="ARBA00005245"/>
    </source>
</evidence>
<dbReference type="AlphaFoldDB" id="A0A162TAW8"/>
<keyword evidence="5 7" id="KW-1133">Transmembrane helix</keyword>
<keyword evidence="3 7" id="KW-0812">Transmembrane</keyword>
<dbReference type="OrthoDB" id="263893at2759"/>
<evidence type="ECO:0000256" key="7">
    <source>
        <dbReference type="SAM" id="Phobius"/>
    </source>
</evidence>
<evidence type="ECO:0008006" key="10">
    <source>
        <dbReference type="Google" id="ProtNLM"/>
    </source>
</evidence>
<feature type="transmembrane region" description="Helical" evidence="7">
    <location>
        <begin position="48"/>
        <end position="69"/>
    </location>
</feature>
<name>A0A162TAW8_PHYB8</name>
<dbReference type="VEuPathDB" id="FungiDB:PHYBLDRAFT_151526"/>
<keyword evidence="4" id="KW-0256">Endoplasmic reticulum</keyword>
<keyword evidence="6 7" id="KW-0472">Membrane</keyword>
<dbReference type="GO" id="GO:0005787">
    <property type="term" value="C:signal peptidase complex"/>
    <property type="evidence" value="ECO:0007669"/>
    <property type="project" value="InterPro"/>
</dbReference>
<dbReference type="InParanoid" id="A0A162TAW8"/>
<protein>
    <recommendedName>
        <fullName evidence="10">Microsomal signal peptidase 12 kDa subunit</fullName>
    </recommendedName>
</protein>
<dbReference type="GeneID" id="28993604"/>
<dbReference type="GO" id="GO:0006465">
    <property type="term" value="P:signal peptide processing"/>
    <property type="evidence" value="ECO:0007669"/>
    <property type="project" value="InterPro"/>
</dbReference>
<evidence type="ECO:0000256" key="4">
    <source>
        <dbReference type="ARBA" id="ARBA00022824"/>
    </source>
</evidence>
<dbReference type="EMBL" id="KV441024">
    <property type="protein sequence ID" value="OAD67272.1"/>
    <property type="molecule type" value="Genomic_DNA"/>
</dbReference>
<evidence type="ECO:0000256" key="5">
    <source>
        <dbReference type="ARBA" id="ARBA00022989"/>
    </source>
</evidence>
<sequence>MSIAELLECPIDFEGQRLADSITHAALIVSAVLALIAGYSLQSLQLSICIFLIGLGTTLIASCTSPLAYVQPKPSELAYFIKRKRQRYKVN</sequence>
<dbReference type="Pfam" id="PF06645">
    <property type="entry name" value="SPC12"/>
    <property type="match status" value="1"/>
</dbReference>
<evidence type="ECO:0000313" key="9">
    <source>
        <dbReference type="Proteomes" id="UP000077315"/>
    </source>
</evidence>
<comment type="subcellular location">
    <subcellularLocation>
        <location evidence="1">Endoplasmic reticulum membrane</location>
        <topology evidence="1">Multi-pass membrane protein</topology>
    </subcellularLocation>
</comment>
<dbReference type="STRING" id="763407.A0A162TAW8"/>
<keyword evidence="9" id="KW-1185">Reference proteome</keyword>
<proteinExistence type="inferred from homology"/>
<dbReference type="Proteomes" id="UP000077315">
    <property type="component" value="Unassembled WGS sequence"/>
</dbReference>
<accession>A0A162TAW8</accession>